<evidence type="ECO:0000256" key="6">
    <source>
        <dbReference type="SAM" id="Phobius"/>
    </source>
</evidence>
<sequence>MSEPISAVKPAAPAPIRDTAAMGRLSRWLLLGEWRAHPLRALVAIAAIAVGISLGFAIHLINAAAFNEFSSAIKGLSGVADVQVRGTEPFFDEAIYPVLAQRAGVAVASPVLEFDASVPGEPTALKILGIDAFRASFISSDLIGVPAEDHPTDVLADDALFLSTAAQEWLKPAKGAPLTLQVGVGELKLRVAGSLQRPRAGQRIGVMDLGAAQWRFEKLGQLSRIDIKLRDGVNRDAFKAELEQQLQHDYPGRFRVSQPNDEDQNSRNEGMSRAYRVNLTVLALVALFTGAFLVFSTQALSVIRRRSQFALLRVLGMDRKHLLRQILIEGLSLGVAGSAIGIAAGYGMAAAALHFMGADLGAGFFSGVRPQVQFTPVAATIYFALGVAVALLGCAAPALDAARAKPAVALKSGTEEAAMSRLSKAWPALACIALAALLSQAPPIFELPLFGYLSIALLLVGAIALMPRLAAIVFRAAHQRWSAATAGKPGASPVVTLTLSRLANASSQAGIALGGVLSSFSLMVAMAIMVASFRVSLDDWLQHILPADIYVSTTSAGTTAGLRPQEQAIIAALPGVASADFLRVRGISLAAARPPIALMARNVDPADPGKTLAIVGNTVVPGPGAPPPVWISEAMVDLYGMSVGQRIELPLNGKLHAFLVAGVWRDYARPTGSIQMRLSDYRAITGDLDASNAALWLKPGAKAADTESAMKRLPFAAALATNAPTEIRAISMKIFDRSFAITYLLEAIAIVIGLFGVAATFSAQTLARAKEFGMLRHVGVTRRQILSILAIEGGALTGLGIVTGFALGWVISLILVFVVNPQSFHWTMQLHLPWPLLAIVAGLLLAASALTALLAGRQSLSGGPIRAVREDW</sequence>
<feature type="transmembrane region" description="Helical" evidence="6">
    <location>
        <begin position="511"/>
        <end position="533"/>
    </location>
</feature>
<evidence type="ECO:0000256" key="3">
    <source>
        <dbReference type="ARBA" id="ARBA00022692"/>
    </source>
</evidence>
<dbReference type="Pfam" id="PF12704">
    <property type="entry name" value="MacB_PCD"/>
    <property type="match status" value="1"/>
</dbReference>
<feature type="transmembrane region" description="Helical" evidence="6">
    <location>
        <begin position="326"/>
        <end position="357"/>
    </location>
</feature>
<dbReference type="InterPro" id="IPR038766">
    <property type="entry name" value="Membrane_comp_ABC_pdt"/>
</dbReference>
<comment type="subcellular location">
    <subcellularLocation>
        <location evidence="1">Cell membrane</location>
        <topology evidence="1">Multi-pass membrane protein</topology>
    </subcellularLocation>
</comment>
<dbReference type="Pfam" id="PF02687">
    <property type="entry name" value="FtsX"/>
    <property type="match status" value="2"/>
</dbReference>
<evidence type="ECO:0000259" key="8">
    <source>
        <dbReference type="Pfam" id="PF12704"/>
    </source>
</evidence>
<dbReference type="InterPro" id="IPR025857">
    <property type="entry name" value="MacB_PCD"/>
</dbReference>
<feature type="domain" description="ABC3 transporter permease C-terminal" evidence="7">
    <location>
        <begin position="747"/>
        <end position="860"/>
    </location>
</feature>
<feature type="domain" description="ABC3 transporter permease C-terminal" evidence="7">
    <location>
        <begin position="281"/>
        <end position="405"/>
    </location>
</feature>
<feature type="transmembrane region" description="Helical" evidence="6">
    <location>
        <begin position="788"/>
        <end position="816"/>
    </location>
</feature>
<feature type="transmembrane region" description="Helical" evidence="6">
    <location>
        <begin position="425"/>
        <end position="445"/>
    </location>
</feature>
<feature type="transmembrane region" description="Helical" evidence="6">
    <location>
        <begin position="377"/>
        <end position="399"/>
    </location>
</feature>
<reference evidence="9" key="1">
    <citation type="submission" date="2022-03" db="EMBL/GenBank/DDBJ databases">
        <title>Genome Encyclopedia of Bacteria and Archaea VI: Functional Genomics of Type Strains.</title>
        <authorList>
            <person name="Whitman W."/>
        </authorList>
    </citation>
    <scope>NUCLEOTIDE SEQUENCE</scope>
    <source>
        <strain evidence="9">HSC-15S17</strain>
    </source>
</reference>
<evidence type="ECO:0000313" key="10">
    <source>
        <dbReference type="Proteomes" id="UP001162889"/>
    </source>
</evidence>
<feature type="domain" description="MacB-like periplasmic core" evidence="8">
    <location>
        <begin position="42"/>
        <end position="244"/>
    </location>
</feature>
<feature type="transmembrane region" description="Helical" evidence="6">
    <location>
        <begin position="281"/>
        <end position="303"/>
    </location>
</feature>
<evidence type="ECO:0000256" key="5">
    <source>
        <dbReference type="ARBA" id="ARBA00023136"/>
    </source>
</evidence>
<dbReference type="Proteomes" id="UP001162889">
    <property type="component" value="Unassembled WGS sequence"/>
</dbReference>
<organism evidence="9 10">
    <name type="scientific">Duganella violaceipulchra</name>
    <dbReference type="NCBI Taxonomy" id="2849652"/>
    <lineage>
        <taxon>Bacteria</taxon>
        <taxon>Pseudomonadati</taxon>
        <taxon>Pseudomonadota</taxon>
        <taxon>Betaproteobacteria</taxon>
        <taxon>Burkholderiales</taxon>
        <taxon>Oxalobacteraceae</taxon>
        <taxon>Telluria group</taxon>
        <taxon>Duganella</taxon>
    </lineage>
</organism>
<evidence type="ECO:0000256" key="1">
    <source>
        <dbReference type="ARBA" id="ARBA00004651"/>
    </source>
</evidence>
<feature type="transmembrane region" description="Helical" evidence="6">
    <location>
        <begin position="836"/>
        <end position="856"/>
    </location>
</feature>
<keyword evidence="4 6" id="KW-1133">Transmembrane helix</keyword>
<feature type="transmembrane region" description="Helical" evidence="6">
    <location>
        <begin position="743"/>
        <end position="767"/>
    </location>
</feature>
<proteinExistence type="predicted"/>
<gene>
    <name evidence="9" type="ORF">L1274_001196</name>
</gene>
<dbReference type="InterPro" id="IPR003838">
    <property type="entry name" value="ABC3_permease_C"/>
</dbReference>
<evidence type="ECO:0000256" key="4">
    <source>
        <dbReference type="ARBA" id="ARBA00022989"/>
    </source>
</evidence>
<feature type="transmembrane region" description="Helical" evidence="6">
    <location>
        <begin position="41"/>
        <end position="61"/>
    </location>
</feature>
<dbReference type="PANTHER" id="PTHR30287:SF2">
    <property type="entry name" value="BLL1001 PROTEIN"/>
    <property type="match status" value="1"/>
</dbReference>
<dbReference type="PANTHER" id="PTHR30287">
    <property type="entry name" value="MEMBRANE COMPONENT OF PREDICTED ABC SUPERFAMILY METABOLITE UPTAKE TRANSPORTER"/>
    <property type="match status" value="1"/>
</dbReference>
<evidence type="ECO:0000259" key="7">
    <source>
        <dbReference type="Pfam" id="PF02687"/>
    </source>
</evidence>
<protein>
    <submittedName>
        <fullName evidence="9">ABC transport system permease protein</fullName>
    </submittedName>
</protein>
<dbReference type="EMBL" id="JALJZU010000002">
    <property type="protein sequence ID" value="MCP2007503.1"/>
    <property type="molecule type" value="Genomic_DNA"/>
</dbReference>
<keyword evidence="10" id="KW-1185">Reference proteome</keyword>
<keyword evidence="2" id="KW-1003">Cell membrane</keyword>
<evidence type="ECO:0000313" key="9">
    <source>
        <dbReference type="EMBL" id="MCP2007503.1"/>
    </source>
</evidence>
<name>A0ABT1GEX2_9BURK</name>
<comment type="caution">
    <text evidence="9">The sequence shown here is derived from an EMBL/GenBank/DDBJ whole genome shotgun (WGS) entry which is preliminary data.</text>
</comment>
<evidence type="ECO:0000256" key="2">
    <source>
        <dbReference type="ARBA" id="ARBA00022475"/>
    </source>
</evidence>
<accession>A0ABT1GEX2</accession>
<keyword evidence="3 6" id="KW-0812">Transmembrane</keyword>
<keyword evidence="5 6" id="KW-0472">Membrane</keyword>
<feature type="transmembrane region" description="Helical" evidence="6">
    <location>
        <begin position="451"/>
        <end position="474"/>
    </location>
</feature>